<evidence type="ECO:0000313" key="10">
    <source>
        <dbReference type="Proteomes" id="UP001500604"/>
    </source>
</evidence>
<feature type="transmembrane region" description="Helical" evidence="7">
    <location>
        <begin position="497"/>
        <end position="513"/>
    </location>
</feature>
<feature type="transmembrane region" description="Helical" evidence="7">
    <location>
        <begin position="519"/>
        <end position="538"/>
    </location>
</feature>
<dbReference type="Gene3D" id="3.30.70.1450">
    <property type="entry name" value="Regulator of K+ conductance, C-terminal domain"/>
    <property type="match status" value="2"/>
</dbReference>
<evidence type="ECO:0000256" key="3">
    <source>
        <dbReference type="ARBA" id="ARBA00022692"/>
    </source>
</evidence>
<keyword evidence="5 7" id="KW-1133">Transmembrane helix</keyword>
<dbReference type="Pfam" id="PF02080">
    <property type="entry name" value="TrkA_C"/>
    <property type="match status" value="2"/>
</dbReference>
<feature type="transmembrane region" description="Helical" evidence="7">
    <location>
        <begin position="473"/>
        <end position="490"/>
    </location>
</feature>
<feature type="domain" description="RCK C-terminal" evidence="8">
    <location>
        <begin position="201"/>
        <end position="285"/>
    </location>
</feature>
<evidence type="ECO:0000256" key="6">
    <source>
        <dbReference type="ARBA" id="ARBA00023136"/>
    </source>
</evidence>
<dbReference type="RefSeq" id="WP_345196694.1">
    <property type="nucleotide sequence ID" value="NZ_BAABFL010000400.1"/>
</dbReference>
<accession>A0ABP8V2P8</accession>
<dbReference type="InterPro" id="IPR051679">
    <property type="entry name" value="DASS-Related_Transporters"/>
</dbReference>
<feature type="transmembrane region" description="Helical" evidence="7">
    <location>
        <begin position="53"/>
        <end position="74"/>
    </location>
</feature>
<dbReference type="PANTHER" id="PTHR43652">
    <property type="entry name" value="BASIC AMINO ACID ANTIPORTER YFCC-RELATED"/>
    <property type="match status" value="1"/>
</dbReference>
<dbReference type="PANTHER" id="PTHR43652:SF2">
    <property type="entry name" value="BASIC AMINO ACID ANTIPORTER YFCC-RELATED"/>
    <property type="match status" value="1"/>
</dbReference>
<feature type="transmembrane region" description="Helical" evidence="7">
    <location>
        <begin position="176"/>
        <end position="199"/>
    </location>
</feature>
<dbReference type="InterPro" id="IPR004680">
    <property type="entry name" value="Cit_transptr-like_dom"/>
</dbReference>
<evidence type="ECO:0000256" key="4">
    <source>
        <dbReference type="ARBA" id="ARBA00022737"/>
    </source>
</evidence>
<evidence type="ECO:0000256" key="1">
    <source>
        <dbReference type="ARBA" id="ARBA00004141"/>
    </source>
</evidence>
<keyword evidence="6 7" id="KW-0472">Membrane</keyword>
<dbReference type="EMBL" id="BAABFL010000400">
    <property type="protein sequence ID" value="GAA4650503.1"/>
    <property type="molecule type" value="Genomic_DNA"/>
</dbReference>
<organism evidence="9 10">
    <name type="scientific">Kistimonas scapharcae</name>
    <dbReference type="NCBI Taxonomy" id="1036133"/>
    <lineage>
        <taxon>Bacteria</taxon>
        <taxon>Pseudomonadati</taxon>
        <taxon>Pseudomonadota</taxon>
        <taxon>Gammaproteobacteria</taxon>
        <taxon>Oceanospirillales</taxon>
        <taxon>Endozoicomonadaceae</taxon>
        <taxon>Kistimonas</taxon>
    </lineage>
</organism>
<protein>
    <submittedName>
        <fullName evidence="9">SLC13 family permease</fullName>
    </submittedName>
</protein>
<dbReference type="Pfam" id="PF03600">
    <property type="entry name" value="CitMHS"/>
    <property type="match status" value="1"/>
</dbReference>
<keyword evidence="2" id="KW-0813">Transport</keyword>
<dbReference type="SUPFAM" id="SSF116726">
    <property type="entry name" value="TrkA C-terminal domain-like"/>
    <property type="match status" value="2"/>
</dbReference>
<feature type="transmembrane region" description="Helical" evidence="7">
    <location>
        <begin position="558"/>
        <end position="579"/>
    </location>
</feature>
<keyword evidence="10" id="KW-1185">Reference proteome</keyword>
<evidence type="ECO:0000256" key="2">
    <source>
        <dbReference type="ARBA" id="ARBA00022448"/>
    </source>
</evidence>
<reference evidence="10" key="1">
    <citation type="journal article" date="2019" name="Int. J. Syst. Evol. Microbiol.">
        <title>The Global Catalogue of Microorganisms (GCM) 10K type strain sequencing project: providing services to taxonomists for standard genome sequencing and annotation.</title>
        <authorList>
            <consortium name="The Broad Institute Genomics Platform"/>
            <consortium name="The Broad Institute Genome Sequencing Center for Infectious Disease"/>
            <person name="Wu L."/>
            <person name="Ma J."/>
        </authorList>
    </citation>
    <scope>NUCLEOTIDE SEQUENCE [LARGE SCALE GENOMIC DNA]</scope>
    <source>
        <strain evidence="10">JCM 17805</strain>
    </source>
</reference>
<feature type="transmembrane region" description="Helical" evidence="7">
    <location>
        <begin position="140"/>
        <end position="164"/>
    </location>
</feature>
<evidence type="ECO:0000256" key="5">
    <source>
        <dbReference type="ARBA" id="ARBA00022989"/>
    </source>
</evidence>
<dbReference type="InterPro" id="IPR036721">
    <property type="entry name" value="RCK_C_sf"/>
</dbReference>
<feature type="transmembrane region" description="Helical" evidence="7">
    <location>
        <begin position="95"/>
        <end position="120"/>
    </location>
</feature>
<comment type="subcellular location">
    <subcellularLocation>
        <location evidence="1">Membrane</location>
        <topology evidence="1">Multi-pass membrane protein</topology>
    </subcellularLocation>
</comment>
<name>A0ABP8V2P8_9GAMM</name>
<proteinExistence type="predicted"/>
<comment type="caution">
    <text evidence="9">The sequence shown here is derived from an EMBL/GenBank/DDBJ whole genome shotgun (WGS) entry which is preliminary data.</text>
</comment>
<dbReference type="PROSITE" id="PS51202">
    <property type="entry name" value="RCK_C"/>
    <property type="match status" value="2"/>
</dbReference>
<feature type="transmembrane region" description="Helical" evidence="7">
    <location>
        <begin position="394"/>
        <end position="423"/>
    </location>
</feature>
<evidence type="ECO:0000313" key="9">
    <source>
        <dbReference type="EMBL" id="GAA4650503.1"/>
    </source>
</evidence>
<feature type="domain" description="RCK C-terminal" evidence="8">
    <location>
        <begin position="287"/>
        <end position="371"/>
    </location>
</feature>
<evidence type="ECO:0000256" key="7">
    <source>
        <dbReference type="SAM" id="Phobius"/>
    </source>
</evidence>
<evidence type="ECO:0000259" key="8">
    <source>
        <dbReference type="PROSITE" id="PS51202"/>
    </source>
</evidence>
<gene>
    <name evidence="9" type="ORF">GCM10023116_27860</name>
</gene>
<feature type="transmembrane region" description="Helical" evidence="7">
    <location>
        <begin position="435"/>
        <end position="453"/>
    </location>
</feature>
<keyword evidence="3 7" id="KW-0812">Transmembrane</keyword>
<keyword evidence="4" id="KW-0677">Repeat</keyword>
<sequence>METYSQLMPWINGSVLVLVLAALISNLWRAGQIFAMALLYFLFTGQLGVEEALANFVNPVLMTLVLLLLVSIVLEKNRFIEMATRHALDCGYRTALLRLCTMTAFLSSMLNNTAIVAAFMGKVAGQKQHAASKVLIPLSYSAIAGGMLTLIGTSTNLIINSFVVSAGLEPLEFGDFFKIGAPVVMAVLFVLIATGQYILPDSSQSSESYNKFLMEARVEEGSPLVGKSIKENGIRDLESIFLVEIWREGRLITPVRPNRRIRANDILIFNGDPNFISELDRFSGLALLTEEERIPVGNLTEVVIASGSDLARKFVRNLGLRIRYDAAVVALSRGNQELTGKLSNVRLQVGDRLLLATGEDFRALSEETTDFHILREHVASGSLDTRSSVISISLFLFGLAGSIMGLFPLLEGLIGIFIVYLLADYTRLEELRNRIPFELIAVIGSALGIAQVFTNDGTVHAIAQNAAIYLQDFQPWVVMTGLFILTMVLTEVVTNNVAAALSFPLALGLAQVLGIDPGAFIMTIAFAASCSFLTPVGYQTNLMIYSAGNYQLTDYLRAGFPVMLVYACVSISMISWFYLF</sequence>
<dbReference type="Proteomes" id="UP001500604">
    <property type="component" value="Unassembled WGS sequence"/>
</dbReference>
<dbReference type="InterPro" id="IPR006037">
    <property type="entry name" value="RCK_C"/>
</dbReference>